<keyword evidence="2" id="KW-1185">Reference proteome</keyword>
<gene>
    <name evidence="1" type="ORF">ACFQ5G_13130</name>
</gene>
<comment type="caution">
    <text evidence="1">The sequence shown here is derived from an EMBL/GenBank/DDBJ whole genome shotgun (WGS) entry which is preliminary data.</text>
</comment>
<organism evidence="1 2">
    <name type="scientific">Actinoplanes sichuanensis</name>
    <dbReference type="NCBI Taxonomy" id="512349"/>
    <lineage>
        <taxon>Bacteria</taxon>
        <taxon>Bacillati</taxon>
        <taxon>Actinomycetota</taxon>
        <taxon>Actinomycetes</taxon>
        <taxon>Micromonosporales</taxon>
        <taxon>Micromonosporaceae</taxon>
        <taxon>Actinoplanes</taxon>
    </lineage>
</organism>
<evidence type="ECO:0000313" key="2">
    <source>
        <dbReference type="Proteomes" id="UP001597183"/>
    </source>
</evidence>
<protein>
    <submittedName>
        <fullName evidence="1">Uncharacterized protein</fullName>
    </submittedName>
</protein>
<reference evidence="2" key="1">
    <citation type="journal article" date="2019" name="Int. J. Syst. Evol. Microbiol.">
        <title>The Global Catalogue of Microorganisms (GCM) 10K type strain sequencing project: providing services to taxonomists for standard genome sequencing and annotation.</title>
        <authorList>
            <consortium name="The Broad Institute Genomics Platform"/>
            <consortium name="The Broad Institute Genome Sequencing Center for Infectious Disease"/>
            <person name="Wu L."/>
            <person name="Ma J."/>
        </authorList>
    </citation>
    <scope>NUCLEOTIDE SEQUENCE [LARGE SCALE GENOMIC DNA]</scope>
    <source>
        <strain evidence="2">CCM 7526</strain>
    </source>
</reference>
<evidence type="ECO:0000313" key="1">
    <source>
        <dbReference type="EMBL" id="MFD1366290.1"/>
    </source>
</evidence>
<accession>A0ABW4A7L9</accession>
<dbReference type="RefSeq" id="WP_378078587.1">
    <property type="nucleotide sequence ID" value="NZ_JBHTMK010000018.1"/>
</dbReference>
<name>A0ABW4A7L9_9ACTN</name>
<sequence length="67" mass="7340">MLDRPWVHAALAEPDPHRQIALQVEGVGEVLRRAAHLLDILRNAATDPEPGSLHVPVAARHGRDEVV</sequence>
<proteinExistence type="predicted"/>
<dbReference type="Proteomes" id="UP001597183">
    <property type="component" value="Unassembled WGS sequence"/>
</dbReference>
<dbReference type="EMBL" id="JBHTMK010000018">
    <property type="protein sequence ID" value="MFD1366290.1"/>
    <property type="molecule type" value="Genomic_DNA"/>
</dbReference>